<protein>
    <submittedName>
        <fullName evidence="1">Uncharacterized protein</fullName>
    </submittedName>
</protein>
<name>A0A8S5R7Q8_9VIRU</name>
<accession>A0A8S5R7Q8</accession>
<reference evidence="1" key="1">
    <citation type="journal article" date="2021" name="Proc. Natl. Acad. Sci. U.S.A.">
        <title>A Catalog of Tens of Thousands of Viruses from Human Metagenomes Reveals Hidden Associations with Chronic Diseases.</title>
        <authorList>
            <person name="Tisza M.J."/>
            <person name="Buck C.B."/>
        </authorList>
    </citation>
    <scope>NUCLEOTIDE SEQUENCE</scope>
    <source>
        <strain evidence="1">CtIVh9</strain>
    </source>
</reference>
<organism evidence="1">
    <name type="scientific">virus sp. ctIVh9</name>
    <dbReference type="NCBI Taxonomy" id="2826797"/>
    <lineage>
        <taxon>Viruses</taxon>
    </lineage>
</organism>
<evidence type="ECO:0000313" key="1">
    <source>
        <dbReference type="EMBL" id="DAE27432.1"/>
    </source>
</evidence>
<proteinExistence type="predicted"/>
<dbReference type="EMBL" id="BK015838">
    <property type="protein sequence ID" value="DAE27432.1"/>
    <property type="molecule type" value="Genomic_DNA"/>
</dbReference>
<sequence length="35" mass="4329">MTSERNYHSSKEAWVVRRKCLIRLDFLDFSDKRIK</sequence>